<gene>
    <name evidence="7" type="ORF">H9846_07805</name>
</gene>
<evidence type="ECO:0000256" key="4">
    <source>
        <dbReference type="ARBA" id="ARBA00022801"/>
    </source>
</evidence>
<name>A0A9D2BVR9_9FIRM</name>
<dbReference type="GO" id="GO:0006508">
    <property type="term" value="P:proteolysis"/>
    <property type="evidence" value="ECO:0007669"/>
    <property type="project" value="UniProtKB-KW"/>
</dbReference>
<keyword evidence="3" id="KW-0645">Protease</keyword>
<dbReference type="EMBL" id="DXEI01000117">
    <property type="protein sequence ID" value="HIX95347.1"/>
    <property type="molecule type" value="Genomic_DNA"/>
</dbReference>
<reference evidence="7" key="2">
    <citation type="submission" date="2021-04" db="EMBL/GenBank/DDBJ databases">
        <authorList>
            <person name="Gilroy R."/>
        </authorList>
    </citation>
    <scope>NUCLEOTIDE SEQUENCE</scope>
    <source>
        <strain evidence="7">ChiHecec2B26-7398</strain>
    </source>
</reference>
<accession>A0A9D2BVR9</accession>
<evidence type="ECO:0000256" key="1">
    <source>
        <dbReference type="ARBA" id="ARBA00001947"/>
    </source>
</evidence>
<evidence type="ECO:0000256" key="3">
    <source>
        <dbReference type="ARBA" id="ARBA00022670"/>
    </source>
</evidence>
<comment type="cofactor">
    <cofactor evidence="1">
        <name>Zn(2+)</name>
        <dbReference type="ChEBI" id="CHEBI:29105"/>
    </cofactor>
</comment>
<organism evidence="7 8">
    <name type="scientific">Candidatus Gemmiger excrementipullorum</name>
    <dbReference type="NCBI Taxonomy" id="2838610"/>
    <lineage>
        <taxon>Bacteria</taxon>
        <taxon>Bacillati</taxon>
        <taxon>Bacillota</taxon>
        <taxon>Clostridia</taxon>
        <taxon>Eubacteriales</taxon>
        <taxon>Gemmiger</taxon>
    </lineage>
</organism>
<evidence type="ECO:0000256" key="5">
    <source>
        <dbReference type="ARBA" id="ARBA00022833"/>
    </source>
</evidence>
<keyword evidence="4" id="KW-0378">Hydrolase</keyword>
<dbReference type="PANTHER" id="PTHR39188:SF3">
    <property type="entry name" value="STAGE IV SPORULATION PROTEIN FB"/>
    <property type="match status" value="1"/>
</dbReference>
<dbReference type="AlphaFoldDB" id="A0A9D2BVR9"/>
<comment type="caution">
    <text evidence="7">The sequence shown here is derived from an EMBL/GenBank/DDBJ whole genome shotgun (WGS) entry which is preliminary data.</text>
</comment>
<reference evidence="7" key="1">
    <citation type="journal article" date="2021" name="PeerJ">
        <title>Extensive microbial diversity within the chicken gut microbiome revealed by metagenomics and culture.</title>
        <authorList>
            <person name="Gilroy R."/>
            <person name="Ravi A."/>
            <person name="Getino M."/>
            <person name="Pursley I."/>
            <person name="Horton D.L."/>
            <person name="Alikhan N.F."/>
            <person name="Baker D."/>
            <person name="Gharbi K."/>
            <person name="Hall N."/>
            <person name="Watson M."/>
            <person name="Adriaenssens E.M."/>
            <person name="Foster-Nyarko E."/>
            <person name="Jarju S."/>
            <person name="Secka A."/>
            <person name="Antonio M."/>
            <person name="Oren A."/>
            <person name="Chaudhuri R.R."/>
            <person name="La Ragione R."/>
            <person name="Hildebrand F."/>
            <person name="Pallen M.J."/>
        </authorList>
    </citation>
    <scope>NUCLEOTIDE SEQUENCE</scope>
    <source>
        <strain evidence="7">ChiHecec2B26-7398</strain>
    </source>
</reference>
<proteinExistence type="inferred from homology"/>
<protein>
    <recommendedName>
        <fullName evidence="9">Peptidase</fullName>
    </recommendedName>
</protein>
<sequence>MTRRKHCKTQRSARLRCQAPRACLFLLAVLLAWDGTGVLRVGLLCALLHESGHVLVYRLLWGRWPDLQAAPWGVCLLWRGVTPSPWQELALAAAGPGVNLLACGAVLAAMDLTGCYRYLGYWFAGTNLLVAGLNLLPLPGLDGARILQAGVRLLRAVAFCPRIRYNKRNTNTKGCRTWRDFPQNSKKR</sequence>
<evidence type="ECO:0000256" key="2">
    <source>
        <dbReference type="ARBA" id="ARBA00007931"/>
    </source>
</evidence>
<keyword evidence="5" id="KW-0862">Zinc</keyword>
<keyword evidence="6" id="KW-0482">Metalloprotease</keyword>
<evidence type="ECO:0000256" key="6">
    <source>
        <dbReference type="ARBA" id="ARBA00023049"/>
    </source>
</evidence>
<dbReference type="PANTHER" id="PTHR39188">
    <property type="entry name" value="MEMBRANE-ASSOCIATED ZINC METALLOPROTEASE M50B"/>
    <property type="match status" value="1"/>
</dbReference>
<evidence type="ECO:0008006" key="9">
    <source>
        <dbReference type="Google" id="ProtNLM"/>
    </source>
</evidence>
<dbReference type="Proteomes" id="UP000886751">
    <property type="component" value="Unassembled WGS sequence"/>
</dbReference>
<dbReference type="GO" id="GO:0008237">
    <property type="term" value="F:metallopeptidase activity"/>
    <property type="evidence" value="ECO:0007669"/>
    <property type="project" value="UniProtKB-KW"/>
</dbReference>
<comment type="similarity">
    <text evidence="2">Belongs to the peptidase M50B family.</text>
</comment>
<evidence type="ECO:0000313" key="8">
    <source>
        <dbReference type="Proteomes" id="UP000886751"/>
    </source>
</evidence>
<evidence type="ECO:0000313" key="7">
    <source>
        <dbReference type="EMBL" id="HIX95347.1"/>
    </source>
</evidence>